<organism evidence="1 2">
    <name type="scientific">Daphnia magna</name>
    <dbReference type="NCBI Taxonomy" id="35525"/>
    <lineage>
        <taxon>Eukaryota</taxon>
        <taxon>Metazoa</taxon>
        <taxon>Ecdysozoa</taxon>
        <taxon>Arthropoda</taxon>
        <taxon>Crustacea</taxon>
        <taxon>Branchiopoda</taxon>
        <taxon>Diplostraca</taxon>
        <taxon>Cladocera</taxon>
        <taxon>Anomopoda</taxon>
        <taxon>Daphniidae</taxon>
        <taxon>Daphnia</taxon>
    </lineage>
</organism>
<keyword evidence="2" id="KW-1185">Reference proteome</keyword>
<proteinExistence type="predicted"/>
<dbReference type="AlphaFoldDB" id="A0A0P5WPN1"/>
<accession>A0A0P5WPN1</accession>
<name>A0A0P5WPN1_9CRUS</name>
<dbReference type="OrthoDB" id="6360748at2759"/>
<gene>
    <name evidence="1" type="ORF">APZ42_017570</name>
</gene>
<reference evidence="1 2" key="1">
    <citation type="submission" date="2016-03" db="EMBL/GenBank/DDBJ databases">
        <title>EvidentialGene: Evidence-directed Construction of Genes on Genomes.</title>
        <authorList>
            <person name="Gilbert D.G."/>
            <person name="Choi J.-H."/>
            <person name="Mockaitis K."/>
            <person name="Colbourne J."/>
            <person name="Pfrender M."/>
        </authorList>
    </citation>
    <scope>NUCLEOTIDE SEQUENCE [LARGE SCALE GENOMIC DNA]</scope>
    <source>
        <strain evidence="1 2">Xinb3</strain>
        <tissue evidence="1">Complete organism</tissue>
    </source>
</reference>
<evidence type="ECO:0000313" key="1">
    <source>
        <dbReference type="EMBL" id="KZS16925.1"/>
    </source>
</evidence>
<evidence type="ECO:0000313" key="2">
    <source>
        <dbReference type="Proteomes" id="UP000076858"/>
    </source>
</evidence>
<dbReference type="EMBL" id="LRGB01000687">
    <property type="protein sequence ID" value="KZS16925.1"/>
    <property type="molecule type" value="Genomic_DNA"/>
</dbReference>
<sequence>MTLSYSTSNLYLIIMLVASCFFIVSVAEETPKHHQSRLIVLMPQSYKFASNFPLPYYNHYGQSVTMPAERNRTPDVNWPYIYSPWLSGNFQSERRDGSRSAGANILLRPHAKECLKDNVATDGGRTCRVSSRASSGSIDIRFSEINQVAYINITAPKNFSVTLICTDVTDTAVFTRGGKITEASDTPRTQAGYMSIVSTSTANTGSTLKCSWFSYPN</sequence>
<comment type="caution">
    <text evidence="1">The sequence shown here is derived from an EMBL/GenBank/DDBJ whole genome shotgun (WGS) entry which is preliminary data.</text>
</comment>
<protein>
    <submittedName>
        <fullName evidence="1">Uncharacterized protein</fullName>
    </submittedName>
</protein>
<dbReference type="Proteomes" id="UP000076858">
    <property type="component" value="Unassembled WGS sequence"/>
</dbReference>